<reference evidence="1" key="2">
    <citation type="journal article" date="2015" name="Fish Shellfish Immunol.">
        <title>Early steps in the European eel (Anguilla anguilla)-Vibrio vulnificus interaction in the gills: Role of the RtxA13 toxin.</title>
        <authorList>
            <person name="Callol A."/>
            <person name="Pajuelo D."/>
            <person name="Ebbesson L."/>
            <person name="Teles M."/>
            <person name="MacKenzie S."/>
            <person name="Amaro C."/>
        </authorList>
    </citation>
    <scope>NUCLEOTIDE SEQUENCE</scope>
</reference>
<accession>A0A0E9VL04</accession>
<reference evidence="1" key="1">
    <citation type="submission" date="2014-11" db="EMBL/GenBank/DDBJ databases">
        <authorList>
            <person name="Amaro Gonzalez C."/>
        </authorList>
    </citation>
    <scope>NUCLEOTIDE SEQUENCE</scope>
</reference>
<dbReference type="EMBL" id="GBXM01029845">
    <property type="protein sequence ID" value="JAH78732.1"/>
    <property type="molecule type" value="Transcribed_RNA"/>
</dbReference>
<name>A0A0E9VL04_ANGAN</name>
<dbReference type="AlphaFoldDB" id="A0A0E9VL04"/>
<protein>
    <submittedName>
        <fullName evidence="1">Uncharacterized protein</fullName>
    </submittedName>
</protein>
<evidence type="ECO:0000313" key="1">
    <source>
        <dbReference type="EMBL" id="JAH78732.1"/>
    </source>
</evidence>
<proteinExistence type="predicted"/>
<sequence length="26" mass="2968">MWNISQPLDLRRAHLSECLDAGTGHF</sequence>
<organism evidence="1">
    <name type="scientific">Anguilla anguilla</name>
    <name type="common">European freshwater eel</name>
    <name type="synonym">Muraena anguilla</name>
    <dbReference type="NCBI Taxonomy" id="7936"/>
    <lineage>
        <taxon>Eukaryota</taxon>
        <taxon>Metazoa</taxon>
        <taxon>Chordata</taxon>
        <taxon>Craniata</taxon>
        <taxon>Vertebrata</taxon>
        <taxon>Euteleostomi</taxon>
        <taxon>Actinopterygii</taxon>
        <taxon>Neopterygii</taxon>
        <taxon>Teleostei</taxon>
        <taxon>Anguilliformes</taxon>
        <taxon>Anguillidae</taxon>
        <taxon>Anguilla</taxon>
    </lineage>
</organism>